<dbReference type="OrthoDB" id="42441at2"/>
<evidence type="ECO:0000259" key="1">
    <source>
        <dbReference type="Pfam" id="PF09407"/>
    </source>
</evidence>
<name>A0A2U2DGT9_9HYPH</name>
<keyword evidence="3" id="KW-1185">Reference proteome</keyword>
<dbReference type="AlphaFoldDB" id="A0A2U2DGT9"/>
<dbReference type="EMBL" id="QFBC01000024">
    <property type="protein sequence ID" value="PWE52533.1"/>
    <property type="molecule type" value="Genomic_DNA"/>
</dbReference>
<protein>
    <recommendedName>
        <fullName evidence="1">AbiEi antitoxin C-terminal domain-containing protein</fullName>
    </recommendedName>
</protein>
<dbReference type="Pfam" id="PF09407">
    <property type="entry name" value="AbiEi_1"/>
    <property type="match status" value="1"/>
</dbReference>
<comment type="caution">
    <text evidence="2">The sequence shown here is derived from an EMBL/GenBank/DDBJ whole genome shotgun (WGS) entry which is preliminary data.</text>
</comment>
<proteinExistence type="predicted"/>
<reference evidence="2 3" key="1">
    <citation type="submission" date="2018-05" db="EMBL/GenBank/DDBJ databases">
        <title>The draft genome of strain NS-104.</title>
        <authorList>
            <person name="Hang P."/>
            <person name="Jiang J."/>
        </authorList>
    </citation>
    <scope>NUCLEOTIDE SEQUENCE [LARGE SCALE GENOMIC DNA]</scope>
    <source>
        <strain evidence="2 3">NS-104</strain>
    </source>
</reference>
<dbReference type="Proteomes" id="UP000245252">
    <property type="component" value="Unassembled WGS sequence"/>
</dbReference>
<organism evidence="2 3">
    <name type="scientific">Metarhizobium album</name>
    <dbReference type="NCBI Taxonomy" id="2182425"/>
    <lineage>
        <taxon>Bacteria</taxon>
        <taxon>Pseudomonadati</taxon>
        <taxon>Pseudomonadota</taxon>
        <taxon>Alphaproteobacteria</taxon>
        <taxon>Hyphomicrobiales</taxon>
        <taxon>Rhizobiaceae</taxon>
        <taxon>Metarhizobium</taxon>
    </lineage>
</organism>
<evidence type="ECO:0000313" key="2">
    <source>
        <dbReference type="EMBL" id="PWE52533.1"/>
    </source>
</evidence>
<feature type="domain" description="AbiEi antitoxin C-terminal" evidence="1">
    <location>
        <begin position="74"/>
        <end position="216"/>
    </location>
</feature>
<accession>A0A2U2DGT9</accession>
<dbReference type="InterPro" id="IPR018547">
    <property type="entry name" value="AbiEi_C"/>
</dbReference>
<gene>
    <name evidence="2" type="ORF">DEM27_30680</name>
</gene>
<evidence type="ECO:0000313" key="3">
    <source>
        <dbReference type="Proteomes" id="UP000245252"/>
    </source>
</evidence>
<dbReference type="RefSeq" id="WP_109462047.1">
    <property type="nucleotide sequence ID" value="NZ_QFBC01000024.1"/>
</dbReference>
<sequence>MPSLDDYIEEKLISGYSTFTREEALAELPLSSDAFTAALTRQISKKKLANPRHGFYIILRPEDRIAGAPDPARWIDPLMKYLGLDYRISLLRAAAMHGSSHQAAMVFQVVVPQQFRSIVIGRHRIQFIYLAPGIFSETNRKEWLASLKTDAGYAQAAGVELTLLDCIRYFKRATGINGVAQIAKDIGDRANPKRLAVIAQHFENTSVRRLGYLLDLSNHKKQADALQPFAQQTDKYTPLDPSVRPLIEGLSFSETKDERWRLDINETVEIDF</sequence>